<proteinExistence type="predicted"/>
<evidence type="ECO:0000313" key="2">
    <source>
        <dbReference type="Proteomes" id="UP000547674"/>
    </source>
</evidence>
<evidence type="ECO:0000313" key="1">
    <source>
        <dbReference type="EMBL" id="NNF06491.1"/>
    </source>
</evidence>
<gene>
    <name evidence="1" type="ORF">HKN21_07000</name>
</gene>
<reference evidence="1 2" key="1">
    <citation type="submission" date="2020-03" db="EMBL/GenBank/DDBJ databases">
        <title>Metabolic flexibility allows generalist bacteria to become dominant in a frequently disturbed ecosystem.</title>
        <authorList>
            <person name="Chen Y.-J."/>
            <person name="Leung P.M."/>
            <person name="Bay S.K."/>
            <person name="Hugenholtz P."/>
            <person name="Kessler A.J."/>
            <person name="Shelley G."/>
            <person name="Waite D.W."/>
            <person name="Cook P.L."/>
            <person name="Greening C."/>
        </authorList>
    </citation>
    <scope>NUCLEOTIDE SEQUENCE [LARGE SCALE GENOMIC DNA]</scope>
    <source>
        <strain evidence="1">SS_bin_28</strain>
    </source>
</reference>
<protein>
    <recommendedName>
        <fullName evidence="3">Isochorismatase</fullName>
    </recommendedName>
</protein>
<evidence type="ECO:0008006" key="3">
    <source>
        <dbReference type="Google" id="ProtNLM"/>
    </source>
</evidence>
<accession>A0A7Y2E7B4</accession>
<organism evidence="1 2">
    <name type="scientific">Eiseniibacteriota bacterium</name>
    <dbReference type="NCBI Taxonomy" id="2212470"/>
    <lineage>
        <taxon>Bacteria</taxon>
        <taxon>Candidatus Eiseniibacteriota</taxon>
    </lineage>
</organism>
<dbReference type="AlphaFoldDB" id="A0A7Y2E7B4"/>
<comment type="caution">
    <text evidence="1">The sequence shown here is derived from an EMBL/GenBank/DDBJ whole genome shotgun (WGS) entry which is preliminary data.</text>
</comment>
<dbReference type="EMBL" id="JABDJR010000269">
    <property type="protein sequence ID" value="NNF06491.1"/>
    <property type="molecule type" value="Genomic_DNA"/>
</dbReference>
<name>A0A7Y2E7B4_UNCEI</name>
<sequence>MKTEYKTRSVRFLKLVEYKGWTIKVHGVRFGGERPDESIVQEVLEKLPAKLPQPAVTDARYGAAILIIHQGMDANWLLLGHWRDGEILEQHLYRSSLENPGEIEDVSDWNLVGCTWEMAVQAFERDAWVEKVLKAGVKPDLTPYFEQHMNAEV</sequence>
<dbReference type="Proteomes" id="UP000547674">
    <property type="component" value="Unassembled WGS sequence"/>
</dbReference>